<keyword evidence="2" id="KW-1185">Reference proteome</keyword>
<evidence type="ECO:0000313" key="1">
    <source>
        <dbReference type="EMBL" id="RSL76552.1"/>
    </source>
</evidence>
<dbReference type="Proteomes" id="UP000288429">
    <property type="component" value="Unassembled WGS sequence"/>
</dbReference>
<organism evidence="1 2">
    <name type="scientific">Fusarium ambrosium</name>
    <dbReference type="NCBI Taxonomy" id="131363"/>
    <lineage>
        <taxon>Eukaryota</taxon>
        <taxon>Fungi</taxon>
        <taxon>Dikarya</taxon>
        <taxon>Ascomycota</taxon>
        <taxon>Pezizomycotina</taxon>
        <taxon>Sordariomycetes</taxon>
        <taxon>Hypocreomycetidae</taxon>
        <taxon>Hypocreales</taxon>
        <taxon>Nectriaceae</taxon>
        <taxon>Fusarium</taxon>
        <taxon>Fusarium solani species complex</taxon>
    </lineage>
</organism>
<protein>
    <submittedName>
        <fullName evidence="1">Uncharacterized protein</fullName>
    </submittedName>
</protein>
<evidence type="ECO:0000313" key="2">
    <source>
        <dbReference type="Proteomes" id="UP000288429"/>
    </source>
</evidence>
<name>A0A428RG68_9HYPO</name>
<sequence>MAILYRPKSPKNSIHVSWEAGTVSYKIATVLYARYKKLRLDSTLVNPALSTSMHLASTMMRPAYMPYTSATS</sequence>
<dbReference type="EMBL" id="NIZV01001205">
    <property type="protein sequence ID" value="RSL76552.1"/>
    <property type="molecule type" value="Genomic_DNA"/>
</dbReference>
<reference evidence="1 2" key="1">
    <citation type="submission" date="2017-06" db="EMBL/GenBank/DDBJ databases">
        <title>Cmopartive genomic analysis of Ambrosia Fusariam Clade fungi.</title>
        <authorList>
            <person name="Stajich J.E."/>
            <person name="Carrillo J."/>
            <person name="Kijimoto T."/>
            <person name="Eskalen A."/>
            <person name="O'Donnell K."/>
            <person name="Kasson M."/>
        </authorList>
    </citation>
    <scope>NUCLEOTIDE SEQUENCE [LARGE SCALE GENOMIC DNA]</scope>
    <source>
        <strain evidence="1 2">NRRL 20438</strain>
    </source>
</reference>
<comment type="caution">
    <text evidence="1">The sequence shown here is derived from an EMBL/GenBank/DDBJ whole genome shotgun (WGS) entry which is preliminary data.</text>
</comment>
<dbReference type="AlphaFoldDB" id="A0A428RG68"/>
<proteinExistence type="predicted"/>
<accession>A0A428RG68</accession>
<gene>
    <name evidence="1" type="ORF">CDV31_017372</name>
</gene>